<accession>R0KMZ3</accession>
<sequence length="290" mass="34804">MYIFTRIAKEHLEFIMSNKKREECVIIFKEIDDKLKILEDFVRKEKRVNKEIALDCDTAKVKSFLDKHFDLLYRYCEIMEIFDEIYLTNYVFEISSKNNPAEKILEQIYTDKLFSRELKKCLSDSYEDLMGLKIFSQTDYFKKDLSKNILKNLLHLIGGKKTKKGIKFKFLEVLNDKDKAGIFSKRSRIYSDQDDLIENEINELLQFYKAWEEILFDPYEKSIISMEDLVNGKKIGGNFLKRTLRHVRVFFMKYLFINLFILIMGIPILIRLIFKRNDRRELTFDEDDSN</sequence>
<keyword evidence="1" id="KW-0472">Membrane</keyword>
<organism evidence="2 3">
    <name type="scientific">Nosema bombycis (strain CQ1 / CVCC 102059)</name>
    <name type="common">Microsporidian parasite</name>
    <name type="synonym">Pebrine of silkworm</name>
    <dbReference type="NCBI Taxonomy" id="578461"/>
    <lineage>
        <taxon>Eukaryota</taxon>
        <taxon>Fungi</taxon>
        <taxon>Fungi incertae sedis</taxon>
        <taxon>Microsporidia</taxon>
        <taxon>Nosematidae</taxon>
        <taxon>Nosema</taxon>
    </lineage>
</organism>
<feature type="transmembrane region" description="Helical" evidence="1">
    <location>
        <begin position="251"/>
        <end position="274"/>
    </location>
</feature>
<evidence type="ECO:0000256" key="1">
    <source>
        <dbReference type="SAM" id="Phobius"/>
    </source>
</evidence>
<keyword evidence="3" id="KW-1185">Reference proteome</keyword>
<dbReference type="VEuPathDB" id="MicrosporidiaDB:NBO_1115g0001"/>
<name>R0KMZ3_NOSB1</name>
<gene>
    <name evidence="2" type="ORF">NBO_1115g0001</name>
</gene>
<evidence type="ECO:0000313" key="2">
    <source>
        <dbReference type="EMBL" id="EOB11507.1"/>
    </source>
</evidence>
<dbReference type="AlphaFoldDB" id="R0KMZ3"/>
<proteinExistence type="predicted"/>
<dbReference type="HOGENOM" id="CLU_960078_0_0_1"/>
<dbReference type="EMBL" id="KB910022">
    <property type="protein sequence ID" value="EOB11507.1"/>
    <property type="molecule type" value="Genomic_DNA"/>
</dbReference>
<protein>
    <submittedName>
        <fullName evidence="2">Uncharacterized protein</fullName>
    </submittedName>
</protein>
<dbReference type="Proteomes" id="UP000016927">
    <property type="component" value="Unassembled WGS sequence"/>
</dbReference>
<evidence type="ECO:0000313" key="3">
    <source>
        <dbReference type="Proteomes" id="UP000016927"/>
    </source>
</evidence>
<keyword evidence="1" id="KW-0812">Transmembrane</keyword>
<keyword evidence="1" id="KW-1133">Transmembrane helix</keyword>
<reference evidence="2 3" key="1">
    <citation type="journal article" date="2013" name="BMC Genomics">
        <title>Comparative genomics of parasitic silkworm microsporidia reveal an association between genome expansion and host adaptation.</title>
        <authorList>
            <person name="Pan G."/>
            <person name="Xu J."/>
            <person name="Li T."/>
            <person name="Xia Q."/>
            <person name="Liu S.L."/>
            <person name="Zhang G."/>
            <person name="Li S."/>
            <person name="Li C."/>
            <person name="Liu H."/>
            <person name="Yang L."/>
            <person name="Liu T."/>
            <person name="Zhang X."/>
            <person name="Wu Z."/>
            <person name="Fan W."/>
            <person name="Dang X."/>
            <person name="Xiang H."/>
            <person name="Tao M."/>
            <person name="Li Y."/>
            <person name="Hu J."/>
            <person name="Li Z."/>
            <person name="Lin L."/>
            <person name="Luo J."/>
            <person name="Geng L."/>
            <person name="Wang L."/>
            <person name="Long M."/>
            <person name="Wan Y."/>
            <person name="He N."/>
            <person name="Zhang Z."/>
            <person name="Lu C."/>
            <person name="Keeling P.J."/>
            <person name="Wang J."/>
            <person name="Xiang Z."/>
            <person name="Zhou Z."/>
        </authorList>
    </citation>
    <scope>NUCLEOTIDE SEQUENCE [LARGE SCALE GENOMIC DNA]</scope>
    <source>
        <strain evidence="3">CQ1 / CVCC 102059</strain>
    </source>
</reference>